<protein>
    <submittedName>
        <fullName evidence="7">Branched-chain amino acid ABC transporter permease</fullName>
    </submittedName>
</protein>
<dbReference type="GO" id="GO:0015658">
    <property type="term" value="F:branched-chain amino acid transmembrane transporter activity"/>
    <property type="evidence" value="ECO:0007669"/>
    <property type="project" value="InterPro"/>
</dbReference>
<dbReference type="InterPro" id="IPR001851">
    <property type="entry name" value="ABC_transp_permease"/>
</dbReference>
<dbReference type="InterPro" id="IPR043428">
    <property type="entry name" value="LivM-like"/>
</dbReference>
<feature type="transmembrane region" description="Helical" evidence="6">
    <location>
        <begin position="185"/>
        <end position="208"/>
    </location>
</feature>
<dbReference type="PANTHER" id="PTHR30482:SF10">
    <property type="entry name" value="HIGH-AFFINITY BRANCHED-CHAIN AMINO ACID TRANSPORT PROTEIN BRAE"/>
    <property type="match status" value="1"/>
</dbReference>
<evidence type="ECO:0000256" key="1">
    <source>
        <dbReference type="ARBA" id="ARBA00004651"/>
    </source>
</evidence>
<reference evidence="7" key="1">
    <citation type="journal article" date="2020" name="mSystems">
        <title>Genome- and Community-Level Interaction Insights into Carbon Utilization and Element Cycling Functions of Hydrothermarchaeota in Hydrothermal Sediment.</title>
        <authorList>
            <person name="Zhou Z."/>
            <person name="Liu Y."/>
            <person name="Xu W."/>
            <person name="Pan J."/>
            <person name="Luo Z.H."/>
            <person name="Li M."/>
        </authorList>
    </citation>
    <scope>NUCLEOTIDE SEQUENCE [LARGE SCALE GENOMIC DNA]</scope>
    <source>
        <strain evidence="7">SpSt-488</strain>
    </source>
</reference>
<proteinExistence type="predicted"/>
<evidence type="ECO:0000256" key="3">
    <source>
        <dbReference type="ARBA" id="ARBA00022692"/>
    </source>
</evidence>
<dbReference type="AlphaFoldDB" id="A0A7C4CBD8"/>
<feature type="transmembrane region" description="Helical" evidence="6">
    <location>
        <begin position="133"/>
        <end position="154"/>
    </location>
</feature>
<keyword evidence="4 6" id="KW-1133">Transmembrane helix</keyword>
<dbReference type="EMBL" id="DSUT01000094">
    <property type="protein sequence ID" value="HGK28223.1"/>
    <property type="molecule type" value="Genomic_DNA"/>
</dbReference>
<feature type="transmembrane region" description="Helical" evidence="6">
    <location>
        <begin position="220"/>
        <end position="246"/>
    </location>
</feature>
<dbReference type="Pfam" id="PF02653">
    <property type="entry name" value="BPD_transp_2"/>
    <property type="match status" value="1"/>
</dbReference>
<comment type="subcellular location">
    <subcellularLocation>
        <location evidence="1">Cell membrane</location>
        <topology evidence="1">Multi-pass membrane protein</topology>
    </subcellularLocation>
</comment>
<evidence type="ECO:0000256" key="2">
    <source>
        <dbReference type="ARBA" id="ARBA00022475"/>
    </source>
</evidence>
<feature type="transmembrane region" description="Helical" evidence="6">
    <location>
        <begin position="95"/>
        <end position="112"/>
    </location>
</feature>
<feature type="transmembrane region" description="Helical" evidence="6">
    <location>
        <begin position="12"/>
        <end position="31"/>
    </location>
</feature>
<feature type="transmembrane region" description="Helical" evidence="6">
    <location>
        <begin position="266"/>
        <end position="289"/>
    </location>
</feature>
<organism evidence="7">
    <name type="scientific">candidate division WOR-3 bacterium</name>
    <dbReference type="NCBI Taxonomy" id="2052148"/>
    <lineage>
        <taxon>Bacteria</taxon>
        <taxon>Bacteria division WOR-3</taxon>
    </lineage>
</organism>
<comment type="caution">
    <text evidence="7">The sequence shown here is derived from an EMBL/GenBank/DDBJ whole genome shotgun (WGS) entry which is preliminary data.</text>
</comment>
<feature type="transmembrane region" description="Helical" evidence="6">
    <location>
        <begin position="37"/>
        <end position="56"/>
    </location>
</feature>
<evidence type="ECO:0000256" key="6">
    <source>
        <dbReference type="SAM" id="Phobius"/>
    </source>
</evidence>
<keyword evidence="2" id="KW-1003">Cell membrane</keyword>
<evidence type="ECO:0000313" key="7">
    <source>
        <dbReference type="EMBL" id="HGK28223.1"/>
    </source>
</evidence>
<accession>A0A7C4CBD8</accession>
<dbReference type="CDD" id="cd06581">
    <property type="entry name" value="TM_PBP1_LivM_like"/>
    <property type="match status" value="1"/>
</dbReference>
<name>A0A7C4CBD8_UNCW3</name>
<gene>
    <name evidence="7" type="ORF">ENS41_04635</name>
</gene>
<sequence>MLGRVINPYLQAIVCYAGIMAVSALGLNLVYGYTGQFSLGHAAFYGIGAYASALVTRALGCGFWVLPVGIATGALLAGVLALGVGLPILRLKSDYLGIATLGFGMIMNVLFKNSDKLIPVMGGSCGMRGIGKLTSFAWVFLIALAAILALRNLVFSGIGRALMSIREDELAAEAVGVNATRYKTLGFVIGCMYAGVAGALYAHLYSYLSPDNFDFLKSIDVLLIVVLGGLGSMSGTVVAAVAWVFLLEGLRIVLPPAVQDWRMVVYPLLLVIFMLLRPGGIFGGAEFGFMKPREGR</sequence>
<dbReference type="GO" id="GO:0005886">
    <property type="term" value="C:plasma membrane"/>
    <property type="evidence" value="ECO:0007669"/>
    <property type="project" value="UniProtKB-SubCell"/>
</dbReference>
<feature type="transmembrane region" description="Helical" evidence="6">
    <location>
        <begin position="63"/>
        <end position="89"/>
    </location>
</feature>
<keyword evidence="5 6" id="KW-0472">Membrane</keyword>
<dbReference type="PANTHER" id="PTHR30482">
    <property type="entry name" value="HIGH-AFFINITY BRANCHED-CHAIN AMINO ACID TRANSPORT SYSTEM PERMEASE"/>
    <property type="match status" value="1"/>
</dbReference>
<evidence type="ECO:0000256" key="4">
    <source>
        <dbReference type="ARBA" id="ARBA00022989"/>
    </source>
</evidence>
<keyword evidence="3 6" id="KW-0812">Transmembrane</keyword>
<evidence type="ECO:0000256" key="5">
    <source>
        <dbReference type="ARBA" id="ARBA00023136"/>
    </source>
</evidence>